<sequence>MHRSDFLLGVIAVFLTLEEMKNYLRVDHEEDDGLLADLLKASERLCMDIARMEDQQEFEQSPNAKIAVQYAVAYQYEHREEADHHTLILTLRALLFGERKPGF</sequence>
<name>A0A174WC69_9FIRM</name>
<reference evidence="1 2" key="1">
    <citation type="submission" date="2015-09" db="EMBL/GenBank/DDBJ databases">
        <authorList>
            <consortium name="Pathogen Informatics"/>
        </authorList>
    </citation>
    <scope>NUCLEOTIDE SEQUENCE [LARGE SCALE GENOMIC DNA]</scope>
    <source>
        <strain evidence="1 2">2789STDY5834957</strain>
    </source>
</reference>
<organism evidence="1 2">
    <name type="scientific">Blautia obeum</name>
    <dbReference type="NCBI Taxonomy" id="40520"/>
    <lineage>
        <taxon>Bacteria</taxon>
        <taxon>Bacillati</taxon>
        <taxon>Bacillota</taxon>
        <taxon>Clostridia</taxon>
        <taxon>Lachnospirales</taxon>
        <taxon>Lachnospiraceae</taxon>
        <taxon>Blautia</taxon>
    </lineage>
</organism>
<evidence type="ECO:0000313" key="1">
    <source>
        <dbReference type="EMBL" id="CUQ43216.1"/>
    </source>
</evidence>
<dbReference type="Proteomes" id="UP000095762">
    <property type="component" value="Unassembled WGS sequence"/>
</dbReference>
<dbReference type="CDD" id="cd08054">
    <property type="entry name" value="gp6"/>
    <property type="match status" value="1"/>
</dbReference>
<dbReference type="Pfam" id="PF05135">
    <property type="entry name" value="Phage_connect_1"/>
    <property type="match status" value="1"/>
</dbReference>
<accession>A0A174WC69</accession>
<evidence type="ECO:0000313" key="2">
    <source>
        <dbReference type="Proteomes" id="UP000095762"/>
    </source>
</evidence>
<proteinExistence type="predicted"/>
<dbReference type="NCBIfam" id="TIGR01560">
    <property type="entry name" value="put_DNA_pack"/>
    <property type="match status" value="1"/>
</dbReference>
<protein>
    <submittedName>
        <fullName evidence="1">Uncharacterized phage protein (Possible DNA packaging)</fullName>
    </submittedName>
</protein>
<dbReference type="AlphaFoldDB" id="A0A174WC69"/>
<dbReference type="InterPro" id="IPR006450">
    <property type="entry name" value="Phage_HK97_gp6-like"/>
</dbReference>
<dbReference type="EMBL" id="CZBP01000060">
    <property type="protein sequence ID" value="CUQ43216.1"/>
    <property type="molecule type" value="Genomic_DNA"/>
</dbReference>
<dbReference type="InterPro" id="IPR021146">
    <property type="entry name" value="Phage_gp6-like_head-tail"/>
</dbReference>
<dbReference type="Gene3D" id="1.10.3230.30">
    <property type="entry name" value="Phage gp6-like head-tail connector protein"/>
    <property type="match status" value="1"/>
</dbReference>
<gene>
    <name evidence="1" type="ORF">ERS852569_03917</name>
</gene>